<dbReference type="EC" id="2.6.1.-" evidence="6"/>
<evidence type="ECO:0000256" key="2">
    <source>
        <dbReference type="ARBA" id="ARBA00007441"/>
    </source>
</evidence>
<dbReference type="GO" id="GO:0030170">
    <property type="term" value="F:pyridoxal phosphate binding"/>
    <property type="evidence" value="ECO:0007669"/>
    <property type="project" value="InterPro"/>
</dbReference>
<evidence type="ECO:0000259" key="7">
    <source>
        <dbReference type="Pfam" id="PF00155"/>
    </source>
</evidence>
<organism evidence="8 9">
    <name type="scientific">Adhaeribacter arboris</name>
    <dbReference type="NCBI Taxonomy" id="2072846"/>
    <lineage>
        <taxon>Bacteria</taxon>
        <taxon>Pseudomonadati</taxon>
        <taxon>Bacteroidota</taxon>
        <taxon>Cytophagia</taxon>
        <taxon>Cytophagales</taxon>
        <taxon>Hymenobacteraceae</taxon>
        <taxon>Adhaeribacter</taxon>
    </lineage>
</organism>
<dbReference type="PANTHER" id="PTHR46383">
    <property type="entry name" value="ASPARTATE AMINOTRANSFERASE"/>
    <property type="match status" value="1"/>
</dbReference>
<dbReference type="PANTHER" id="PTHR46383:SF1">
    <property type="entry name" value="ASPARTATE AMINOTRANSFERASE"/>
    <property type="match status" value="1"/>
</dbReference>
<dbReference type="EMBL" id="PYFT01000001">
    <property type="protein sequence ID" value="PSR52918.1"/>
    <property type="molecule type" value="Genomic_DNA"/>
</dbReference>
<keyword evidence="4 6" id="KW-0808">Transferase</keyword>
<keyword evidence="9" id="KW-1185">Reference proteome</keyword>
<dbReference type="OrthoDB" id="1489696at2"/>
<dbReference type="PROSITE" id="PS00105">
    <property type="entry name" value="AA_TRANSFER_CLASS_1"/>
    <property type="match status" value="1"/>
</dbReference>
<accession>A0A2T2YBV2</accession>
<dbReference type="SUPFAM" id="SSF53383">
    <property type="entry name" value="PLP-dependent transferases"/>
    <property type="match status" value="1"/>
</dbReference>
<comment type="cofactor">
    <cofactor evidence="1 6">
        <name>pyridoxal 5'-phosphate</name>
        <dbReference type="ChEBI" id="CHEBI:597326"/>
    </cofactor>
</comment>
<proteinExistence type="inferred from homology"/>
<dbReference type="InterPro" id="IPR015424">
    <property type="entry name" value="PyrdxlP-dep_Trfase"/>
</dbReference>
<dbReference type="Gene3D" id="3.40.640.10">
    <property type="entry name" value="Type I PLP-dependent aspartate aminotransferase-like (Major domain)"/>
    <property type="match status" value="1"/>
</dbReference>
<sequence>MKTISMASGAACFSTAEIVRRAAINAIQQGYTSYGPTEGLPVLREAIVQRYQNVNNVQVSPDRILITAGVKQALFNLFRAVLRPGDEVIAPVANWSGFYALISEVPAKLIMVPTLPVDNYTIHPTKLAAAITSKTCLFILCNPGNPRGRIYSEADIKRILSILKEHPEIIVLRDEIYDLVTFTGRVPSLLEFHDEHERFVIVNGFSKAFAMSGWRIGYLIVPEKYYQTCFKFQETTISGVSPFTQVAAAVALQNYQEVLEPMQKILTENRAFICSKLREMGNIRFNEPEATYYIFADLNAYLHKKTPDGKWLDSSIALCQYLQEKYALELLAGDYFGAPGFARISFALEPAHLHEALERLHTGLRALS</sequence>
<dbReference type="InterPro" id="IPR004838">
    <property type="entry name" value="NHTrfase_class1_PyrdxlP-BS"/>
</dbReference>
<dbReference type="Pfam" id="PF00155">
    <property type="entry name" value="Aminotran_1_2"/>
    <property type="match status" value="1"/>
</dbReference>
<dbReference type="InterPro" id="IPR004839">
    <property type="entry name" value="Aminotransferase_I/II_large"/>
</dbReference>
<comment type="similarity">
    <text evidence="2 6">Belongs to the class-I pyridoxal-phosphate-dependent aminotransferase family.</text>
</comment>
<evidence type="ECO:0000256" key="3">
    <source>
        <dbReference type="ARBA" id="ARBA00022576"/>
    </source>
</evidence>
<dbReference type="InterPro" id="IPR050596">
    <property type="entry name" value="AspAT/PAT-like"/>
</dbReference>
<evidence type="ECO:0000256" key="1">
    <source>
        <dbReference type="ARBA" id="ARBA00001933"/>
    </source>
</evidence>
<dbReference type="InterPro" id="IPR015421">
    <property type="entry name" value="PyrdxlP-dep_Trfase_major"/>
</dbReference>
<keyword evidence="3 6" id="KW-0032">Aminotransferase</keyword>
<dbReference type="Gene3D" id="3.90.1150.10">
    <property type="entry name" value="Aspartate Aminotransferase, domain 1"/>
    <property type="match status" value="1"/>
</dbReference>
<comment type="caution">
    <text evidence="8">The sequence shown here is derived from an EMBL/GenBank/DDBJ whole genome shotgun (WGS) entry which is preliminary data.</text>
</comment>
<evidence type="ECO:0000256" key="5">
    <source>
        <dbReference type="ARBA" id="ARBA00022898"/>
    </source>
</evidence>
<dbReference type="Proteomes" id="UP000240357">
    <property type="component" value="Unassembled WGS sequence"/>
</dbReference>
<gene>
    <name evidence="8" type="ORF">AHMF7605_04940</name>
</gene>
<dbReference type="GO" id="GO:0008483">
    <property type="term" value="F:transaminase activity"/>
    <property type="evidence" value="ECO:0007669"/>
    <property type="project" value="UniProtKB-KW"/>
</dbReference>
<evidence type="ECO:0000313" key="8">
    <source>
        <dbReference type="EMBL" id="PSR52918.1"/>
    </source>
</evidence>
<evidence type="ECO:0000313" key="9">
    <source>
        <dbReference type="Proteomes" id="UP000240357"/>
    </source>
</evidence>
<dbReference type="AlphaFoldDB" id="A0A2T2YBV2"/>
<evidence type="ECO:0000256" key="6">
    <source>
        <dbReference type="RuleBase" id="RU000481"/>
    </source>
</evidence>
<protein>
    <recommendedName>
        <fullName evidence="6">Aminotransferase</fullName>
        <ecNumber evidence="6">2.6.1.-</ecNumber>
    </recommendedName>
</protein>
<name>A0A2T2YBV2_9BACT</name>
<dbReference type="CDD" id="cd00609">
    <property type="entry name" value="AAT_like"/>
    <property type="match status" value="1"/>
</dbReference>
<evidence type="ECO:0000256" key="4">
    <source>
        <dbReference type="ARBA" id="ARBA00022679"/>
    </source>
</evidence>
<keyword evidence="5" id="KW-0663">Pyridoxal phosphate</keyword>
<dbReference type="InterPro" id="IPR015422">
    <property type="entry name" value="PyrdxlP-dep_Trfase_small"/>
</dbReference>
<dbReference type="RefSeq" id="WP_106927020.1">
    <property type="nucleotide sequence ID" value="NZ_PYFT01000001.1"/>
</dbReference>
<dbReference type="GO" id="GO:0006520">
    <property type="term" value="P:amino acid metabolic process"/>
    <property type="evidence" value="ECO:0007669"/>
    <property type="project" value="InterPro"/>
</dbReference>
<reference evidence="8 9" key="1">
    <citation type="submission" date="2018-03" db="EMBL/GenBank/DDBJ databases">
        <title>Adhaeribacter sp. HMF7605 Genome sequencing and assembly.</title>
        <authorList>
            <person name="Kang H."/>
            <person name="Kang J."/>
            <person name="Cha I."/>
            <person name="Kim H."/>
            <person name="Joh K."/>
        </authorList>
    </citation>
    <scope>NUCLEOTIDE SEQUENCE [LARGE SCALE GENOMIC DNA]</scope>
    <source>
        <strain evidence="8 9">HMF7605</strain>
    </source>
</reference>
<feature type="domain" description="Aminotransferase class I/classII large" evidence="7">
    <location>
        <begin position="3"/>
        <end position="360"/>
    </location>
</feature>